<feature type="chain" id="PRO_5042871679" evidence="3">
    <location>
        <begin position="32"/>
        <end position="478"/>
    </location>
</feature>
<keyword evidence="3" id="KW-0732">Signal</keyword>
<feature type="transmembrane region" description="Helical" evidence="2">
    <location>
        <begin position="387"/>
        <end position="409"/>
    </location>
</feature>
<accession>A0AAN9BTJ5</accession>
<proteinExistence type="predicted"/>
<feature type="signal peptide" evidence="3">
    <location>
        <begin position="1"/>
        <end position="31"/>
    </location>
</feature>
<evidence type="ECO:0000256" key="3">
    <source>
        <dbReference type="SAM" id="SignalP"/>
    </source>
</evidence>
<protein>
    <submittedName>
        <fullName evidence="4">Uncharacterized protein</fullName>
    </submittedName>
</protein>
<keyword evidence="2" id="KW-0472">Membrane</keyword>
<dbReference type="InterPro" id="IPR045219">
    <property type="entry name" value="PKAT"/>
</dbReference>
<name>A0AAN9BTJ5_9CAEN</name>
<keyword evidence="5" id="KW-1185">Reference proteome</keyword>
<dbReference type="AlphaFoldDB" id="A0AAN9BTJ5"/>
<reference evidence="4 5" key="1">
    <citation type="submission" date="2024-02" db="EMBL/GenBank/DDBJ databases">
        <title>Chromosome-scale genome assembly of the rough periwinkle Littorina saxatilis.</title>
        <authorList>
            <person name="De Jode A."/>
            <person name="Faria R."/>
            <person name="Formenti G."/>
            <person name="Sims Y."/>
            <person name="Smith T.P."/>
            <person name="Tracey A."/>
            <person name="Wood J.M.D."/>
            <person name="Zagrodzka Z.B."/>
            <person name="Johannesson K."/>
            <person name="Butlin R.K."/>
            <person name="Leder E.H."/>
        </authorList>
    </citation>
    <scope>NUCLEOTIDE SEQUENCE [LARGE SCALE GENOMIC DNA]</scope>
    <source>
        <strain evidence="4">Snail1</strain>
        <tissue evidence="4">Muscle</tissue>
    </source>
</reference>
<sequence>MNLMKFKGWRRTMVVWFVCVVVVCCFSVVTGEMTSPDGPLPMSTVSPAIVGNITISPSIKVNYTLELSSSAPVVLDSTITFTAKLRMNPNNTVPEGEFHYLWLNSANHGQDRSKSNHEAKLDKTFSGMRVDPGEYLLTVIVSPKTRPREILAFGNIMFRLTRRLNGNLKVKQNLEYQRRNDTFAIDREIYFHVNITDRFSMTKSPECMYFWYNGSELIHSSEKPGFDKTFLQPCVLYLQAEATASFLELDTSLSSLLPHDKEPKYGTFQEKLLFKASLSNCTVSRVDSSTDDQSVKLGDAIILNIACNGSSPSAVCWNVTGLNMTLNETCKPPSQFLNTTQHQVSVSIGQTGWSTVQLAVFNDISVHVLSQLNYYVYDADTVDIPALVFPIVFIVIGITIAAAGGAYIVRLRRRLHVEVADFDFDPNISVRTTNILSPVAAAVKHIIGRLRRWRDQSNRNSHSDQPGMRRSQSLYESL</sequence>
<organism evidence="4 5">
    <name type="scientific">Littorina saxatilis</name>
    <dbReference type="NCBI Taxonomy" id="31220"/>
    <lineage>
        <taxon>Eukaryota</taxon>
        <taxon>Metazoa</taxon>
        <taxon>Spiralia</taxon>
        <taxon>Lophotrochozoa</taxon>
        <taxon>Mollusca</taxon>
        <taxon>Gastropoda</taxon>
        <taxon>Caenogastropoda</taxon>
        <taxon>Littorinimorpha</taxon>
        <taxon>Littorinoidea</taxon>
        <taxon>Littorinidae</taxon>
        <taxon>Littorina</taxon>
    </lineage>
</organism>
<dbReference type="Proteomes" id="UP001374579">
    <property type="component" value="Unassembled WGS sequence"/>
</dbReference>
<gene>
    <name evidence="4" type="ORF">V1264_010880</name>
</gene>
<keyword evidence="2" id="KW-1133">Transmembrane helix</keyword>
<evidence type="ECO:0000256" key="1">
    <source>
        <dbReference type="SAM" id="MobiDB-lite"/>
    </source>
</evidence>
<dbReference type="PANTHER" id="PTHR11861">
    <property type="entry name" value="MELANOCYTE PROTEIN PMEL 17-RELATED"/>
    <property type="match status" value="1"/>
</dbReference>
<dbReference type="GO" id="GO:0005886">
    <property type="term" value="C:plasma membrane"/>
    <property type="evidence" value="ECO:0007669"/>
    <property type="project" value="TreeGrafter"/>
</dbReference>
<comment type="caution">
    <text evidence="4">The sequence shown here is derived from an EMBL/GenBank/DDBJ whole genome shotgun (WGS) entry which is preliminary data.</text>
</comment>
<feature type="compositionally biased region" description="Polar residues" evidence="1">
    <location>
        <begin position="458"/>
        <end position="478"/>
    </location>
</feature>
<keyword evidence="2" id="KW-0812">Transmembrane</keyword>
<dbReference type="PANTHER" id="PTHR11861:SF8">
    <property type="entry name" value="PKD DOMAIN-CONTAINING PROTEIN"/>
    <property type="match status" value="1"/>
</dbReference>
<feature type="region of interest" description="Disordered" evidence="1">
    <location>
        <begin position="456"/>
        <end position="478"/>
    </location>
</feature>
<dbReference type="EMBL" id="JBAMIC010000002">
    <property type="protein sequence ID" value="KAK7111208.1"/>
    <property type="molecule type" value="Genomic_DNA"/>
</dbReference>
<evidence type="ECO:0000313" key="5">
    <source>
        <dbReference type="Proteomes" id="UP001374579"/>
    </source>
</evidence>
<evidence type="ECO:0000313" key="4">
    <source>
        <dbReference type="EMBL" id="KAK7111208.1"/>
    </source>
</evidence>
<evidence type="ECO:0000256" key="2">
    <source>
        <dbReference type="SAM" id="Phobius"/>
    </source>
</evidence>